<keyword evidence="1" id="KW-0472">Membrane</keyword>
<keyword evidence="3" id="KW-1185">Reference proteome</keyword>
<proteinExistence type="predicted"/>
<dbReference type="Proteomes" id="UP000055048">
    <property type="component" value="Unassembled WGS sequence"/>
</dbReference>
<accession>A0A0V0T7Z6</accession>
<sequence length="89" mass="9999">MLFLSKHNRVILLRACFVLVFVAVRHLVPLAPHNFESFLSIVHTFSSSFHRNSDSNNPTVLSFLFISILLAILGKMNTPAFIDGFTVPL</sequence>
<dbReference type="EMBL" id="JYDJ01000473">
    <property type="protein sequence ID" value="KRX35121.1"/>
    <property type="molecule type" value="Genomic_DNA"/>
</dbReference>
<protein>
    <submittedName>
        <fullName evidence="2">Uncharacterized protein</fullName>
    </submittedName>
</protein>
<dbReference type="AlphaFoldDB" id="A0A0V0T7Z6"/>
<evidence type="ECO:0000313" key="3">
    <source>
        <dbReference type="Proteomes" id="UP000055048"/>
    </source>
</evidence>
<evidence type="ECO:0000256" key="1">
    <source>
        <dbReference type="SAM" id="Phobius"/>
    </source>
</evidence>
<reference evidence="2 3" key="1">
    <citation type="submission" date="2015-01" db="EMBL/GenBank/DDBJ databases">
        <title>Evolution of Trichinella species and genotypes.</title>
        <authorList>
            <person name="Korhonen P.K."/>
            <person name="Edoardo P."/>
            <person name="Giuseppe L.R."/>
            <person name="Gasser R.B."/>
        </authorList>
    </citation>
    <scope>NUCLEOTIDE SEQUENCE [LARGE SCALE GENOMIC DNA]</scope>
    <source>
        <strain evidence="2">ISS417</strain>
    </source>
</reference>
<feature type="transmembrane region" description="Helical" evidence="1">
    <location>
        <begin position="55"/>
        <end position="73"/>
    </location>
</feature>
<keyword evidence="1" id="KW-0812">Transmembrane</keyword>
<name>A0A0V0T7Z6_9BILA</name>
<keyword evidence="1" id="KW-1133">Transmembrane helix</keyword>
<gene>
    <name evidence="2" type="ORF">T05_2136</name>
</gene>
<comment type="caution">
    <text evidence="2">The sequence shown here is derived from an EMBL/GenBank/DDBJ whole genome shotgun (WGS) entry which is preliminary data.</text>
</comment>
<feature type="transmembrane region" description="Helical" evidence="1">
    <location>
        <begin position="12"/>
        <end position="35"/>
    </location>
</feature>
<organism evidence="2 3">
    <name type="scientific">Trichinella murrelli</name>
    <dbReference type="NCBI Taxonomy" id="144512"/>
    <lineage>
        <taxon>Eukaryota</taxon>
        <taxon>Metazoa</taxon>
        <taxon>Ecdysozoa</taxon>
        <taxon>Nematoda</taxon>
        <taxon>Enoplea</taxon>
        <taxon>Dorylaimia</taxon>
        <taxon>Trichinellida</taxon>
        <taxon>Trichinellidae</taxon>
        <taxon>Trichinella</taxon>
    </lineage>
</organism>
<evidence type="ECO:0000313" key="2">
    <source>
        <dbReference type="EMBL" id="KRX35121.1"/>
    </source>
</evidence>